<dbReference type="Pfam" id="PF02518">
    <property type="entry name" value="HATPase_c"/>
    <property type="match status" value="1"/>
</dbReference>
<dbReference type="Gene3D" id="1.10.287.130">
    <property type="match status" value="1"/>
</dbReference>
<dbReference type="AlphaFoldDB" id="A0AAE3VQI9"/>
<dbReference type="SMART" id="SM00091">
    <property type="entry name" value="PAS"/>
    <property type="match status" value="1"/>
</dbReference>
<dbReference type="Pfam" id="PF00512">
    <property type="entry name" value="HisKA"/>
    <property type="match status" value="1"/>
</dbReference>
<evidence type="ECO:0000256" key="7">
    <source>
        <dbReference type="ARBA" id="ARBA00022692"/>
    </source>
</evidence>
<dbReference type="GO" id="GO:0005886">
    <property type="term" value="C:plasma membrane"/>
    <property type="evidence" value="ECO:0007669"/>
    <property type="project" value="UniProtKB-SubCell"/>
</dbReference>
<dbReference type="PROSITE" id="PS50885">
    <property type="entry name" value="HAMP"/>
    <property type="match status" value="1"/>
</dbReference>
<keyword evidence="13 14" id="KW-0472">Membrane</keyword>
<dbReference type="InterPro" id="IPR004358">
    <property type="entry name" value="Sig_transdc_His_kin-like_C"/>
</dbReference>
<evidence type="ECO:0000256" key="2">
    <source>
        <dbReference type="ARBA" id="ARBA00004651"/>
    </source>
</evidence>
<dbReference type="CDD" id="cd00082">
    <property type="entry name" value="HisKA"/>
    <property type="match status" value="1"/>
</dbReference>
<keyword evidence="12" id="KW-0902">Two-component regulatory system</keyword>
<dbReference type="GO" id="GO:0000155">
    <property type="term" value="F:phosphorelay sensor kinase activity"/>
    <property type="evidence" value="ECO:0007669"/>
    <property type="project" value="InterPro"/>
</dbReference>
<dbReference type="InterPro" id="IPR003594">
    <property type="entry name" value="HATPase_dom"/>
</dbReference>
<dbReference type="InterPro" id="IPR036890">
    <property type="entry name" value="HATPase_C_sf"/>
</dbReference>
<feature type="transmembrane region" description="Helical" evidence="14">
    <location>
        <begin position="296"/>
        <end position="321"/>
    </location>
</feature>
<dbReference type="SMART" id="SM00387">
    <property type="entry name" value="HATPase_c"/>
    <property type="match status" value="1"/>
</dbReference>
<comment type="catalytic activity">
    <reaction evidence="1">
        <text>ATP + protein L-histidine = ADP + protein N-phospho-L-histidine.</text>
        <dbReference type="EC" id="2.7.13.3"/>
    </reaction>
</comment>
<reference evidence="17" key="1">
    <citation type="submission" date="2023-07" db="EMBL/GenBank/DDBJ databases">
        <title>Genomic Encyclopedia of Type Strains, Phase IV (KMG-IV): sequencing the most valuable type-strain genomes for metagenomic binning, comparative biology and taxonomic classification.</title>
        <authorList>
            <person name="Goeker M."/>
        </authorList>
    </citation>
    <scope>NUCLEOTIDE SEQUENCE</scope>
    <source>
        <strain evidence="17">DSM 21202</strain>
    </source>
</reference>
<dbReference type="GO" id="GO:0005524">
    <property type="term" value="F:ATP binding"/>
    <property type="evidence" value="ECO:0007669"/>
    <property type="project" value="UniProtKB-KW"/>
</dbReference>
<evidence type="ECO:0000256" key="6">
    <source>
        <dbReference type="ARBA" id="ARBA00022679"/>
    </source>
</evidence>
<dbReference type="PRINTS" id="PR00344">
    <property type="entry name" value="BCTRLSENSOR"/>
</dbReference>
<proteinExistence type="predicted"/>
<dbReference type="SMART" id="SM00304">
    <property type="entry name" value="HAMP"/>
    <property type="match status" value="1"/>
</dbReference>
<evidence type="ECO:0000256" key="4">
    <source>
        <dbReference type="ARBA" id="ARBA00022475"/>
    </source>
</evidence>
<dbReference type="Pfam" id="PF00989">
    <property type="entry name" value="PAS"/>
    <property type="match status" value="1"/>
</dbReference>
<dbReference type="RefSeq" id="WP_306885749.1">
    <property type="nucleotide sequence ID" value="NZ_JAUSUL010000002.1"/>
</dbReference>
<dbReference type="PANTHER" id="PTHR43065">
    <property type="entry name" value="SENSOR HISTIDINE KINASE"/>
    <property type="match status" value="1"/>
</dbReference>
<dbReference type="InterPro" id="IPR003660">
    <property type="entry name" value="HAMP_dom"/>
</dbReference>
<name>A0AAE3VQI9_9HYPH</name>
<dbReference type="SUPFAM" id="SSF47384">
    <property type="entry name" value="Homodimeric domain of signal transducing histidine kinase"/>
    <property type="match status" value="1"/>
</dbReference>
<evidence type="ECO:0000256" key="12">
    <source>
        <dbReference type="ARBA" id="ARBA00023012"/>
    </source>
</evidence>
<feature type="transmembrane region" description="Helical" evidence="14">
    <location>
        <begin position="100"/>
        <end position="123"/>
    </location>
</feature>
<evidence type="ECO:0000256" key="14">
    <source>
        <dbReference type="SAM" id="Phobius"/>
    </source>
</evidence>
<keyword evidence="10" id="KW-0067">ATP-binding</keyword>
<dbReference type="EC" id="2.7.13.3" evidence="3"/>
<dbReference type="Gene3D" id="3.30.565.10">
    <property type="entry name" value="Histidine kinase-like ATPase, C-terminal domain"/>
    <property type="match status" value="1"/>
</dbReference>
<evidence type="ECO:0000256" key="5">
    <source>
        <dbReference type="ARBA" id="ARBA00022553"/>
    </source>
</evidence>
<dbReference type="CDD" id="cd06225">
    <property type="entry name" value="HAMP"/>
    <property type="match status" value="1"/>
</dbReference>
<evidence type="ECO:0000256" key="8">
    <source>
        <dbReference type="ARBA" id="ARBA00022741"/>
    </source>
</evidence>
<dbReference type="PANTHER" id="PTHR43065:SF10">
    <property type="entry name" value="PEROXIDE STRESS-ACTIVATED HISTIDINE KINASE MAK3"/>
    <property type="match status" value="1"/>
</dbReference>
<keyword evidence="6 17" id="KW-0808">Transferase</keyword>
<evidence type="ECO:0000256" key="10">
    <source>
        <dbReference type="ARBA" id="ARBA00022840"/>
    </source>
</evidence>
<accession>A0AAE3VQI9</accession>
<evidence type="ECO:0000256" key="11">
    <source>
        <dbReference type="ARBA" id="ARBA00022989"/>
    </source>
</evidence>
<feature type="transmembrane region" description="Helical" evidence="14">
    <location>
        <begin position="60"/>
        <end position="80"/>
    </location>
</feature>
<evidence type="ECO:0000259" key="16">
    <source>
        <dbReference type="PROSITE" id="PS50885"/>
    </source>
</evidence>
<dbReference type="InterPro" id="IPR045671">
    <property type="entry name" value="NtrY-like_N"/>
</dbReference>
<dbReference type="InterPro" id="IPR036097">
    <property type="entry name" value="HisK_dim/P_sf"/>
</dbReference>
<dbReference type="EMBL" id="JAUSUL010000002">
    <property type="protein sequence ID" value="MDQ0315921.1"/>
    <property type="molecule type" value="Genomic_DNA"/>
</dbReference>
<gene>
    <name evidence="17" type="ORF">J2S73_002378</name>
</gene>
<keyword evidence="9 17" id="KW-0418">Kinase</keyword>
<dbReference type="InterPro" id="IPR005467">
    <property type="entry name" value="His_kinase_dom"/>
</dbReference>
<evidence type="ECO:0000313" key="17">
    <source>
        <dbReference type="EMBL" id="MDQ0315921.1"/>
    </source>
</evidence>
<dbReference type="Proteomes" id="UP001229244">
    <property type="component" value="Unassembled WGS sequence"/>
</dbReference>
<evidence type="ECO:0000256" key="9">
    <source>
        <dbReference type="ARBA" id="ARBA00022777"/>
    </source>
</evidence>
<evidence type="ECO:0000256" key="1">
    <source>
        <dbReference type="ARBA" id="ARBA00000085"/>
    </source>
</evidence>
<keyword evidence="8" id="KW-0547">Nucleotide-binding</keyword>
<dbReference type="PROSITE" id="PS50109">
    <property type="entry name" value="HIS_KIN"/>
    <property type="match status" value="1"/>
</dbReference>
<evidence type="ECO:0000256" key="3">
    <source>
        <dbReference type="ARBA" id="ARBA00012438"/>
    </source>
</evidence>
<dbReference type="PIRSF" id="PIRSF037532">
    <property type="entry name" value="STHK_NtrY"/>
    <property type="match status" value="1"/>
</dbReference>
<sequence length="755" mass="82788">MTASETYFSQTLPPNGPDRRQWIRRASIWAVGAALLSVTATFLVLTGLTPIAPTNQVVRIALAINACIVGILLVGVAWEVHTLWRARRAGRAGARLHVRILALFSLMAVLPAALVAVVAVITLNRGLDRWFEERTRAIVDNSLAVADAYVEEHARVLRGDLIAMAHDVDRARQLYVHEPARFDQYLQTQASLRLLPKAFLLNSDGTVVTRAIINPDLDLAMPPAPALERAEEGNPVMIAPGDANQVGGIIKLKAYEDLYLYIARPMDPEVLEYLRLTEDNAEEYTALDESRLGMQVAFAFVYAGVTLVLLVSAIWLGFGFANRLVTPIRRLIDAADEVSHGNLAAEVPINQNDGDLAHLGETFNTMTTQLRSQRSELLQANEQIDQRRRFTEAVLAGVTVGVLGIEPDGTVSLANRSALEILQTGEEDLIGKPLREGVPELAGLMDSGPRLGFRARQGQITLERSGKERIVAVRITVDRADSQRQGWVVTFDDITDLVQAQRTSAWADVARRIAHEIKNPLTPIQLSAERLKRRYGKRIEDDREVFDQCVDTIVRQVGDIGRMVNEFSTFARMPKPVIEERDLKEAVREGVFLQSVGHPGVKVETEFPEGKVIGRFDHRLIVQAVSNLVKNAAESIEQTTDEEREGEAGYIHVSIRSDADSHIVEIVDNGIGLPQEGRQRLLEPYMTTREKGTGLGLAIVGKIAEDHGGRVELLDASAAGLNHRGACVRFILAIHGPDTPDAGDGTASTASSTTG</sequence>
<keyword evidence="11 14" id="KW-1133">Transmembrane helix</keyword>
<feature type="domain" description="HAMP" evidence="16">
    <location>
        <begin position="322"/>
        <end position="375"/>
    </location>
</feature>
<feature type="transmembrane region" description="Helical" evidence="14">
    <location>
        <begin position="28"/>
        <end position="48"/>
    </location>
</feature>
<dbReference type="SMART" id="SM00388">
    <property type="entry name" value="HisKA"/>
    <property type="match status" value="1"/>
</dbReference>
<dbReference type="Gene3D" id="6.10.340.10">
    <property type="match status" value="1"/>
</dbReference>
<keyword evidence="7 14" id="KW-0812">Transmembrane</keyword>
<dbReference type="GO" id="GO:0006355">
    <property type="term" value="P:regulation of DNA-templated transcription"/>
    <property type="evidence" value="ECO:0007669"/>
    <property type="project" value="InterPro"/>
</dbReference>
<feature type="domain" description="Histidine kinase" evidence="15">
    <location>
        <begin position="512"/>
        <end position="736"/>
    </location>
</feature>
<comment type="caution">
    <text evidence="17">The sequence shown here is derived from an EMBL/GenBank/DDBJ whole genome shotgun (WGS) entry which is preliminary data.</text>
</comment>
<dbReference type="Pfam" id="PF00672">
    <property type="entry name" value="HAMP"/>
    <property type="match status" value="1"/>
</dbReference>
<dbReference type="InterPro" id="IPR000014">
    <property type="entry name" value="PAS"/>
</dbReference>
<dbReference type="InterPro" id="IPR017232">
    <property type="entry name" value="NtrY"/>
</dbReference>
<dbReference type="CDD" id="cd00130">
    <property type="entry name" value="PAS"/>
    <property type="match status" value="1"/>
</dbReference>
<protein>
    <recommendedName>
        <fullName evidence="3">histidine kinase</fullName>
        <ecNumber evidence="3">2.7.13.3</ecNumber>
    </recommendedName>
</protein>
<organism evidence="17 18">
    <name type="scientific">Amorphus orientalis</name>
    <dbReference type="NCBI Taxonomy" id="649198"/>
    <lineage>
        <taxon>Bacteria</taxon>
        <taxon>Pseudomonadati</taxon>
        <taxon>Pseudomonadota</taxon>
        <taxon>Alphaproteobacteria</taxon>
        <taxon>Hyphomicrobiales</taxon>
        <taxon>Amorphaceae</taxon>
        <taxon>Amorphus</taxon>
    </lineage>
</organism>
<evidence type="ECO:0000259" key="15">
    <source>
        <dbReference type="PROSITE" id="PS50109"/>
    </source>
</evidence>
<dbReference type="SUPFAM" id="SSF158472">
    <property type="entry name" value="HAMP domain-like"/>
    <property type="match status" value="1"/>
</dbReference>
<dbReference type="SUPFAM" id="SSF55785">
    <property type="entry name" value="PYP-like sensor domain (PAS domain)"/>
    <property type="match status" value="1"/>
</dbReference>
<keyword evidence="5" id="KW-0597">Phosphoprotein</keyword>
<dbReference type="InterPro" id="IPR003661">
    <property type="entry name" value="HisK_dim/P_dom"/>
</dbReference>
<evidence type="ECO:0000313" key="18">
    <source>
        <dbReference type="Proteomes" id="UP001229244"/>
    </source>
</evidence>
<dbReference type="Pfam" id="PF19312">
    <property type="entry name" value="NtrY_N"/>
    <property type="match status" value="1"/>
</dbReference>
<dbReference type="InterPro" id="IPR013767">
    <property type="entry name" value="PAS_fold"/>
</dbReference>
<dbReference type="SUPFAM" id="SSF55874">
    <property type="entry name" value="ATPase domain of HSP90 chaperone/DNA topoisomerase II/histidine kinase"/>
    <property type="match status" value="1"/>
</dbReference>
<dbReference type="InterPro" id="IPR035965">
    <property type="entry name" value="PAS-like_dom_sf"/>
</dbReference>
<keyword evidence="4" id="KW-1003">Cell membrane</keyword>
<keyword evidence="18" id="KW-1185">Reference proteome</keyword>
<dbReference type="Gene3D" id="3.30.450.20">
    <property type="entry name" value="PAS domain"/>
    <property type="match status" value="1"/>
</dbReference>
<comment type="subcellular location">
    <subcellularLocation>
        <location evidence="2">Cell membrane</location>
        <topology evidence="2">Multi-pass membrane protein</topology>
    </subcellularLocation>
</comment>
<evidence type="ECO:0000256" key="13">
    <source>
        <dbReference type="ARBA" id="ARBA00023136"/>
    </source>
</evidence>